<keyword evidence="3" id="KW-1185">Reference proteome</keyword>
<evidence type="ECO:0000313" key="3">
    <source>
        <dbReference type="Proteomes" id="UP000834106"/>
    </source>
</evidence>
<keyword evidence="1" id="KW-0732">Signal</keyword>
<dbReference type="Proteomes" id="UP000834106">
    <property type="component" value="Chromosome 7"/>
</dbReference>
<proteinExistence type="predicted"/>
<gene>
    <name evidence="2" type="ORF">FPE_LOCUS12067</name>
</gene>
<sequence length="154" mass="16555">MLVFCAFLEIKSLPLLTQALVGGALISATQQSSLKFTHPIPPLFTKRSPTSHAKTGCLSPLPSSLQADALLLPPSPVPPLPLSPSVKKSQYLLRAKKVSLLKVLFSSKTQLRFLSRQVGPCGSASWWRCGGIGFVLCNWKEIKAPPTGAYVSRG</sequence>
<evidence type="ECO:0000313" key="2">
    <source>
        <dbReference type="EMBL" id="CAI9764637.1"/>
    </source>
</evidence>
<reference evidence="2" key="1">
    <citation type="submission" date="2023-05" db="EMBL/GenBank/DDBJ databases">
        <authorList>
            <person name="Huff M."/>
        </authorList>
    </citation>
    <scope>NUCLEOTIDE SEQUENCE</scope>
</reference>
<feature type="signal peptide" evidence="1">
    <location>
        <begin position="1"/>
        <end position="19"/>
    </location>
</feature>
<accession>A0AAD2DRP5</accession>
<dbReference type="AlphaFoldDB" id="A0AAD2DRP5"/>
<dbReference type="EMBL" id="OU503042">
    <property type="protein sequence ID" value="CAI9764637.1"/>
    <property type="molecule type" value="Genomic_DNA"/>
</dbReference>
<protein>
    <submittedName>
        <fullName evidence="2">Uncharacterized protein</fullName>
    </submittedName>
</protein>
<name>A0AAD2DRP5_9LAMI</name>
<evidence type="ECO:0000256" key="1">
    <source>
        <dbReference type="SAM" id="SignalP"/>
    </source>
</evidence>
<feature type="chain" id="PRO_5042235917" evidence="1">
    <location>
        <begin position="20"/>
        <end position="154"/>
    </location>
</feature>
<organism evidence="2 3">
    <name type="scientific">Fraxinus pennsylvanica</name>
    <dbReference type="NCBI Taxonomy" id="56036"/>
    <lineage>
        <taxon>Eukaryota</taxon>
        <taxon>Viridiplantae</taxon>
        <taxon>Streptophyta</taxon>
        <taxon>Embryophyta</taxon>
        <taxon>Tracheophyta</taxon>
        <taxon>Spermatophyta</taxon>
        <taxon>Magnoliopsida</taxon>
        <taxon>eudicotyledons</taxon>
        <taxon>Gunneridae</taxon>
        <taxon>Pentapetalae</taxon>
        <taxon>asterids</taxon>
        <taxon>lamiids</taxon>
        <taxon>Lamiales</taxon>
        <taxon>Oleaceae</taxon>
        <taxon>Oleeae</taxon>
        <taxon>Fraxinus</taxon>
    </lineage>
</organism>